<evidence type="ECO:0000313" key="3">
    <source>
        <dbReference type="EMBL" id="CAE0839356.1"/>
    </source>
</evidence>
<evidence type="ECO:0000256" key="1">
    <source>
        <dbReference type="SAM" id="MobiDB-lite"/>
    </source>
</evidence>
<keyword evidence="2" id="KW-0472">Membrane</keyword>
<feature type="region of interest" description="Disordered" evidence="1">
    <location>
        <begin position="49"/>
        <end position="79"/>
    </location>
</feature>
<protein>
    <submittedName>
        <fullName evidence="3">Uncharacterized protein</fullName>
    </submittedName>
</protein>
<name>A0A7S4GKD3_9EUGL</name>
<proteinExistence type="predicted"/>
<feature type="transmembrane region" description="Helical" evidence="2">
    <location>
        <begin position="123"/>
        <end position="144"/>
    </location>
</feature>
<feature type="compositionally biased region" description="Polar residues" evidence="1">
    <location>
        <begin position="49"/>
        <end position="58"/>
    </location>
</feature>
<gene>
    <name evidence="3" type="ORF">EGYM00163_LOCUS50728</name>
</gene>
<organism evidence="3">
    <name type="scientific">Eutreptiella gymnastica</name>
    <dbReference type="NCBI Taxonomy" id="73025"/>
    <lineage>
        <taxon>Eukaryota</taxon>
        <taxon>Discoba</taxon>
        <taxon>Euglenozoa</taxon>
        <taxon>Euglenida</taxon>
        <taxon>Spirocuta</taxon>
        <taxon>Euglenophyceae</taxon>
        <taxon>Eutreptiales</taxon>
        <taxon>Eutreptiaceae</taxon>
        <taxon>Eutreptiella</taxon>
    </lineage>
</organism>
<keyword evidence="2" id="KW-1133">Transmembrane helix</keyword>
<accession>A0A7S4GKD3</accession>
<dbReference type="AlphaFoldDB" id="A0A7S4GKD3"/>
<feature type="transmembrane region" description="Helical" evidence="2">
    <location>
        <begin position="20"/>
        <end position="38"/>
    </location>
</feature>
<reference evidence="3" key="1">
    <citation type="submission" date="2021-01" db="EMBL/GenBank/DDBJ databases">
        <authorList>
            <person name="Corre E."/>
            <person name="Pelletier E."/>
            <person name="Niang G."/>
            <person name="Scheremetjew M."/>
            <person name="Finn R."/>
            <person name="Kale V."/>
            <person name="Holt S."/>
            <person name="Cochrane G."/>
            <person name="Meng A."/>
            <person name="Brown T."/>
            <person name="Cohen L."/>
        </authorList>
    </citation>
    <scope>NUCLEOTIDE SEQUENCE</scope>
    <source>
        <strain evidence="3">CCMP1594</strain>
    </source>
</reference>
<dbReference type="EMBL" id="HBJA01147534">
    <property type="protein sequence ID" value="CAE0839356.1"/>
    <property type="molecule type" value="Transcribed_RNA"/>
</dbReference>
<sequence length="703" mass="76879">MAAVAVRQHLCPSQPCCRRVVLQVAAVAFLLCLNYLPVPTPLVLHQTGSTALRSSPQTRELGRVNAKSRGGARSPPWPHTNFQVKLKPPHGDMTSPGASLLVHSVLAANAAVHATSSNTSPTILALPGAMGLLFLGFLLALQAAMQRAGSWRPRGRRSALCYAGLGAAEIPMQHCAHQADPGLGSREPSVLPQTFEIVSPGGALQHMPPEKRAGPEGFLQYSTLELRFMREVVRRLELWGGQCSVSDLLEAMMQKGSKGLPTRKCVQIFERHSDLVRVWNNDGELMVCAVEEPLQEYAIAMPPLPLRGVVVKIDSLKRFGFVSGESGEDAFIPAKLLEGGFRDSGKYSVLRLGRPVLYSAYHDPNGRYRVSEIQAAVDNLTSGTGQAPEAKCTELRSVLEQRHFFSDDFFVADELQAVAVVSFGHNVVTGQLTVPSPLPRFVPPQLPIRLQRYSGQALGDQMRRLGMKNLLRAAEMHGLAVQDHDVVCMCSVLLTIVDMTIDAAGPEAGTIWAGGCESFRGRRAHDSILVQRQGDTLFLEQGFPSCQHHRLTVARQFEASCKEKQFPDAKHYQLSHVRLLGLNMLVGSTPDTCTSTGELLEIKLESQVTPRDILQCFLQTTTMQVFPSQCSRSGHEVIMEALGMEAVPDVTAVAPFVSHLRMMLSFIRGQATEEGLTYVLRRTVDGLVINRVTVPDLLAKFEP</sequence>
<keyword evidence="2" id="KW-0812">Transmembrane</keyword>
<evidence type="ECO:0000256" key="2">
    <source>
        <dbReference type="SAM" id="Phobius"/>
    </source>
</evidence>